<dbReference type="Proteomes" id="UP000239550">
    <property type="component" value="Unassembled WGS sequence"/>
</dbReference>
<dbReference type="RefSeq" id="WP_105394600.1">
    <property type="nucleotide sequence ID" value="NZ_CAWNTA010000068.1"/>
</dbReference>
<dbReference type="Gene3D" id="3.40.1580.10">
    <property type="entry name" value="SMI1/KNR4-like"/>
    <property type="match status" value="1"/>
</dbReference>
<sequence>MSIEFVKKAISLINENQDIADFEGIEDNSLIDLAEETLSLKFPDSYRFFLKNLGCGDIAGEEFYGIINGNFNVLSVPNAIWLTLSERKESNLPDNYVVIYSTGDGDYMVLDCNKNKKGLNEVKLWSPGVEEEFTFIPCFNDFGDFFYETISNALD</sequence>
<comment type="caution">
    <text evidence="2">The sequence shown here is derived from an EMBL/GenBank/DDBJ whole genome shotgun (WGS) entry which is preliminary data.</text>
</comment>
<reference evidence="2 3" key="1">
    <citation type="submission" date="2018-02" db="EMBL/GenBank/DDBJ databases">
        <title>Five New Genomes of Indian Photorhabdus Isolates TSA.</title>
        <authorList>
            <person name="Dubay B."/>
            <person name="Somvanshi V.S."/>
        </authorList>
    </citation>
    <scope>NUCLEOTIDE SEQUENCE [LARGE SCALE GENOMIC DNA]</scope>
    <source>
        <strain evidence="2 3">H1</strain>
    </source>
</reference>
<feature type="domain" description="Knr4/Smi1-like" evidence="1">
    <location>
        <begin position="24"/>
        <end position="148"/>
    </location>
</feature>
<dbReference type="EMBL" id="PUWT01000002">
    <property type="protein sequence ID" value="PQQ29789.1"/>
    <property type="molecule type" value="Genomic_DNA"/>
</dbReference>
<name>A0A2S8Q9F0_9GAMM</name>
<dbReference type="InterPro" id="IPR018958">
    <property type="entry name" value="Knr4/Smi1-like_dom"/>
</dbReference>
<proteinExistence type="predicted"/>
<dbReference type="Pfam" id="PF14567">
    <property type="entry name" value="SUKH_5"/>
    <property type="match status" value="1"/>
</dbReference>
<gene>
    <name evidence="2" type="ORF">C6H66_01415</name>
</gene>
<evidence type="ECO:0000313" key="3">
    <source>
        <dbReference type="Proteomes" id="UP000239550"/>
    </source>
</evidence>
<dbReference type="SMART" id="SM00860">
    <property type="entry name" value="SMI1_KNR4"/>
    <property type="match status" value="1"/>
</dbReference>
<organism evidence="2 3">
    <name type="scientific">Photorhabdus hindustanensis</name>
    <dbReference type="NCBI Taxonomy" id="2918802"/>
    <lineage>
        <taxon>Bacteria</taxon>
        <taxon>Pseudomonadati</taxon>
        <taxon>Pseudomonadota</taxon>
        <taxon>Gammaproteobacteria</taxon>
        <taxon>Enterobacterales</taxon>
        <taxon>Morganellaceae</taxon>
        <taxon>Photorhabdus</taxon>
    </lineage>
</organism>
<accession>A0A2S8Q9F0</accession>
<dbReference type="SUPFAM" id="SSF160631">
    <property type="entry name" value="SMI1/KNR4-like"/>
    <property type="match status" value="1"/>
</dbReference>
<dbReference type="AlphaFoldDB" id="A0A2S8Q9F0"/>
<evidence type="ECO:0000313" key="2">
    <source>
        <dbReference type="EMBL" id="PQQ29789.1"/>
    </source>
</evidence>
<evidence type="ECO:0000259" key="1">
    <source>
        <dbReference type="SMART" id="SM00860"/>
    </source>
</evidence>
<protein>
    <recommendedName>
        <fullName evidence="1">Knr4/Smi1-like domain-containing protein</fullName>
    </recommendedName>
</protein>
<dbReference type="InterPro" id="IPR037883">
    <property type="entry name" value="Knr4/Smi1-like_sf"/>
</dbReference>
<keyword evidence="3" id="KW-1185">Reference proteome</keyword>